<evidence type="ECO:0000313" key="3">
    <source>
        <dbReference type="Proteomes" id="UP000251075"/>
    </source>
</evidence>
<sequence>MGVLAFSAFTALAGSAFWVVADAVDPLAWFMAPTAAGAATVPAVGVLPWAKAAKGSSEAATRAVAKKREVRMDVVLIWCLVPKIGAACIRWGRSPFGKANVAPARGGSKVEL</sequence>
<dbReference type="AlphaFoldDB" id="A0A364NZ56"/>
<comment type="caution">
    <text evidence="2">The sequence shown here is derived from an EMBL/GenBank/DDBJ whole genome shotgun (WGS) entry which is preliminary data.</text>
</comment>
<dbReference type="Proteomes" id="UP000251075">
    <property type="component" value="Unassembled WGS sequence"/>
</dbReference>
<feature type="transmembrane region" description="Helical" evidence="1">
    <location>
        <begin position="70"/>
        <end position="92"/>
    </location>
</feature>
<keyword evidence="1" id="KW-1133">Transmembrane helix</keyword>
<organism evidence="2 3">
    <name type="scientific">Paramagnetospirillum kuznetsovii</name>
    <dbReference type="NCBI Taxonomy" id="2053833"/>
    <lineage>
        <taxon>Bacteria</taxon>
        <taxon>Pseudomonadati</taxon>
        <taxon>Pseudomonadota</taxon>
        <taxon>Alphaproteobacteria</taxon>
        <taxon>Rhodospirillales</taxon>
        <taxon>Magnetospirillaceae</taxon>
        <taxon>Paramagnetospirillum</taxon>
    </lineage>
</organism>
<keyword evidence="1" id="KW-0812">Transmembrane</keyword>
<keyword evidence="1" id="KW-0472">Membrane</keyword>
<accession>A0A364NZ56</accession>
<feature type="transmembrane region" description="Helical" evidence="1">
    <location>
        <begin position="31"/>
        <end position="50"/>
    </location>
</feature>
<keyword evidence="3" id="KW-1185">Reference proteome</keyword>
<name>A0A364NZ56_9PROT</name>
<evidence type="ECO:0000313" key="2">
    <source>
        <dbReference type="EMBL" id="RAU22185.1"/>
    </source>
</evidence>
<reference evidence="2 3" key="1">
    <citation type="submission" date="2017-11" db="EMBL/GenBank/DDBJ databases">
        <title>Draft genome sequence of magnetotactic bacterium Magnetospirillum kuznetsovii LBB-42.</title>
        <authorList>
            <person name="Grouzdev D.S."/>
            <person name="Rysina M.S."/>
            <person name="Baslerov R.V."/>
            <person name="Koziaeva V."/>
        </authorList>
    </citation>
    <scope>NUCLEOTIDE SEQUENCE [LARGE SCALE GENOMIC DNA]</scope>
    <source>
        <strain evidence="2 3">LBB-42</strain>
    </source>
</reference>
<protein>
    <submittedName>
        <fullName evidence="2">Uncharacterized protein</fullName>
    </submittedName>
</protein>
<gene>
    <name evidence="2" type="ORF">CU669_08595</name>
</gene>
<dbReference type="EMBL" id="PGTO01000005">
    <property type="protein sequence ID" value="RAU22185.1"/>
    <property type="molecule type" value="Genomic_DNA"/>
</dbReference>
<evidence type="ECO:0000256" key="1">
    <source>
        <dbReference type="SAM" id="Phobius"/>
    </source>
</evidence>
<proteinExistence type="predicted"/>